<dbReference type="EMBL" id="KU950310">
    <property type="protein sequence ID" value="AMW88345.1"/>
    <property type="molecule type" value="Genomic_DNA"/>
</dbReference>
<accession>A0A286JZX1</accession>
<dbReference type="AlphaFoldDB" id="A0A286JZX1"/>
<evidence type="ECO:0000313" key="1">
    <source>
        <dbReference type="EMBL" id="AMW88345.1"/>
    </source>
</evidence>
<sequence>MAVRLDEAEKQILAGLLADFSDRALSSNQLSGGYIGPLVSDLAMAICIGGEVTRVDFDIAFSDLESKKLISTGPYALVEKDPSSGVIFIGGYSKREYAGLTELGYKTARLSPNKPKHSVQRVVNNVHISGGQFSNMQLAAGSIIEQRMDSVSGADGDVLTRLITILENQGQAVSVDQRKDLAIAVESAMEGNGKEAKSLVEKVCGPAWGAVQPVIWPIFGDLLKKSLGL</sequence>
<proteinExistence type="predicted"/>
<dbReference type="RefSeq" id="WP_074294843.1">
    <property type="nucleotide sequence ID" value="NZ_KU950310.1"/>
</dbReference>
<name>A0A286JZX1_PSESF</name>
<protein>
    <submittedName>
        <fullName evidence="1">Uncharacterized protein</fullName>
    </submittedName>
</protein>
<reference evidence="1" key="1">
    <citation type="submission" date="2016-03" db="EMBL/GenBank/DDBJ databases">
        <title>The evolution of Pseudomonas syringe pv. actinidiae in New Zealand.</title>
        <authorList>
            <person name="Butler M.I."/>
            <person name="Taiaroa G."/>
            <person name="Stockwell P."/>
            <person name="Lamont I."/>
            <person name="Poulter R."/>
        </authorList>
    </citation>
    <scope>NUCLEOTIDE SEQUENCE</scope>
    <source>
        <strain evidence="1">SR198</strain>
        <plasmid evidence="1">pMG2_SR198</plasmid>
    </source>
</reference>
<geneLocation type="plasmid" evidence="1">
    <name>pMG2_SR198</name>
</geneLocation>
<organism evidence="1">
    <name type="scientific">Pseudomonas syringae pv. actinidiae</name>
    <dbReference type="NCBI Taxonomy" id="103796"/>
    <lineage>
        <taxon>Bacteria</taxon>
        <taxon>Pseudomonadati</taxon>
        <taxon>Pseudomonadota</taxon>
        <taxon>Gammaproteobacteria</taxon>
        <taxon>Pseudomonadales</taxon>
        <taxon>Pseudomonadaceae</taxon>
        <taxon>Pseudomonas</taxon>
        <taxon>Pseudomonas syringae</taxon>
    </lineage>
</organism>
<keyword evidence="1" id="KW-0614">Plasmid</keyword>